<dbReference type="SUPFAM" id="SSF48097">
    <property type="entry name" value="Regulator of G-protein signaling, RGS"/>
    <property type="match status" value="1"/>
</dbReference>
<evidence type="ECO:0000256" key="3">
    <source>
        <dbReference type="SAM" id="MobiDB-lite"/>
    </source>
</evidence>
<feature type="domain" description="PXA" evidence="7">
    <location>
        <begin position="120"/>
        <end position="318"/>
    </location>
</feature>
<dbReference type="InterPro" id="IPR036871">
    <property type="entry name" value="PX_dom_sf"/>
</dbReference>
<dbReference type="GO" id="GO:0035091">
    <property type="term" value="F:phosphatidylinositol binding"/>
    <property type="evidence" value="ECO:0007669"/>
    <property type="project" value="InterPro"/>
</dbReference>
<evidence type="ECO:0000313" key="9">
    <source>
        <dbReference type="Proteomes" id="UP000053664"/>
    </source>
</evidence>
<evidence type="ECO:0000256" key="1">
    <source>
        <dbReference type="ARBA" id="ARBA00010883"/>
    </source>
</evidence>
<dbReference type="SMART" id="SM00315">
    <property type="entry name" value="RGS"/>
    <property type="match status" value="1"/>
</dbReference>
<dbReference type="Pfam" id="PF00615">
    <property type="entry name" value="RGS"/>
    <property type="match status" value="1"/>
</dbReference>
<dbReference type="Pfam" id="PF00787">
    <property type="entry name" value="PX"/>
    <property type="match status" value="1"/>
</dbReference>
<dbReference type="PROSITE" id="PS50132">
    <property type="entry name" value="RGS"/>
    <property type="match status" value="1"/>
</dbReference>
<feature type="region of interest" description="Disordered" evidence="3">
    <location>
        <begin position="507"/>
        <end position="529"/>
    </location>
</feature>
<comment type="similarity">
    <text evidence="1">Belongs to the sorting nexin family.</text>
</comment>
<gene>
    <name evidence="8" type="ORF">PFL1_05536</name>
</gene>
<keyword evidence="4" id="KW-1133">Transmembrane helix</keyword>
<dbReference type="eggNOG" id="KOG2101">
    <property type="taxonomic scope" value="Eukaryota"/>
</dbReference>
<dbReference type="InterPro" id="IPR016137">
    <property type="entry name" value="RGS"/>
</dbReference>
<dbReference type="PANTHER" id="PTHR22775:SF3">
    <property type="entry name" value="SORTING NEXIN-13"/>
    <property type="match status" value="1"/>
</dbReference>
<dbReference type="HOGENOM" id="CLU_002131_1_0_1"/>
<dbReference type="SMART" id="SM00312">
    <property type="entry name" value="PX"/>
    <property type="match status" value="1"/>
</dbReference>
<feature type="compositionally biased region" description="Low complexity" evidence="3">
    <location>
        <begin position="836"/>
        <end position="855"/>
    </location>
</feature>
<dbReference type="PANTHER" id="PTHR22775">
    <property type="entry name" value="SORTING NEXIN"/>
    <property type="match status" value="1"/>
</dbReference>
<feature type="compositionally biased region" description="Basic and acidic residues" evidence="3">
    <location>
        <begin position="794"/>
        <end position="810"/>
    </location>
</feature>
<dbReference type="Proteomes" id="UP000053664">
    <property type="component" value="Unassembled WGS sequence"/>
</dbReference>
<feature type="transmembrane region" description="Helical" evidence="4">
    <location>
        <begin position="31"/>
        <end position="57"/>
    </location>
</feature>
<dbReference type="InterPro" id="IPR036305">
    <property type="entry name" value="RGS_sf"/>
</dbReference>
<dbReference type="Gene3D" id="3.30.1520.10">
    <property type="entry name" value="Phox-like domain"/>
    <property type="match status" value="1"/>
</dbReference>
<keyword evidence="4" id="KW-0472">Membrane</keyword>
<protein>
    <recommendedName>
        <fullName evidence="10">PX domain-containing protein</fullName>
    </recommendedName>
</protein>
<dbReference type="SMART" id="SM00313">
    <property type="entry name" value="PXA"/>
    <property type="match status" value="1"/>
</dbReference>
<evidence type="ECO:0000256" key="2">
    <source>
        <dbReference type="SAM" id="Coils"/>
    </source>
</evidence>
<feature type="domain" description="PX" evidence="6">
    <location>
        <begin position="950"/>
        <end position="1071"/>
    </location>
</feature>
<dbReference type="Pfam" id="PF08628">
    <property type="entry name" value="Nexin_C"/>
    <property type="match status" value="1"/>
</dbReference>
<name>A0A061H8I7_9BASI</name>
<accession>A0A061H8I7</accession>
<evidence type="ECO:0000313" key="8">
    <source>
        <dbReference type="EMBL" id="EPQ26901.1"/>
    </source>
</evidence>
<feature type="domain" description="RGS" evidence="5">
    <location>
        <begin position="465"/>
        <end position="616"/>
    </location>
</feature>
<dbReference type="Pfam" id="PF02194">
    <property type="entry name" value="PXA"/>
    <property type="match status" value="1"/>
</dbReference>
<dbReference type="InterPro" id="IPR003114">
    <property type="entry name" value="Phox_assoc"/>
</dbReference>
<dbReference type="KEGG" id="pfp:PFL1_05536"/>
<feature type="region of interest" description="Disordered" evidence="3">
    <location>
        <begin position="1251"/>
        <end position="1273"/>
    </location>
</feature>
<evidence type="ECO:0008006" key="10">
    <source>
        <dbReference type="Google" id="ProtNLM"/>
    </source>
</evidence>
<dbReference type="EMBL" id="KE361642">
    <property type="protein sequence ID" value="EPQ26901.1"/>
    <property type="molecule type" value="Genomic_DNA"/>
</dbReference>
<feature type="compositionally biased region" description="Basic and acidic residues" evidence="3">
    <location>
        <begin position="1262"/>
        <end position="1273"/>
    </location>
</feature>
<evidence type="ECO:0000256" key="4">
    <source>
        <dbReference type="SAM" id="Phobius"/>
    </source>
</evidence>
<keyword evidence="4" id="KW-0812">Transmembrane</keyword>
<reference evidence="8 9" key="1">
    <citation type="journal article" date="2013" name="Plant Cell">
        <title>The transition from a phytopathogenic smut ancestor to an anamorphic biocontrol agent deciphered by comparative whole-genome analysis.</title>
        <authorList>
            <person name="Lefebvre F."/>
            <person name="Joly D.L."/>
            <person name="Labbe C."/>
            <person name="Teichmann B."/>
            <person name="Linning R."/>
            <person name="Belzile F."/>
            <person name="Bakkeren G."/>
            <person name="Belanger R.R."/>
        </authorList>
    </citation>
    <scope>NUCLEOTIDE SEQUENCE [LARGE SCALE GENOMIC DNA]</scope>
    <source>
        <strain evidence="8 9">PF-1</strain>
    </source>
</reference>
<dbReference type="OrthoDB" id="120967at2759"/>
<proteinExistence type="inferred from homology"/>
<dbReference type="InterPro" id="IPR013937">
    <property type="entry name" value="Sorting_nexin_C"/>
</dbReference>
<keyword evidence="2" id="KW-0175">Coiled coil</keyword>
<evidence type="ECO:0000259" key="7">
    <source>
        <dbReference type="PROSITE" id="PS51207"/>
    </source>
</evidence>
<dbReference type="RefSeq" id="XP_007881263.1">
    <property type="nucleotide sequence ID" value="XM_007883072.1"/>
</dbReference>
<feature type="region of interest" description="Disordered" evidence="3">
    <location>
        <begin position="638"/>
        <end position="663"/>
    </location>
</feature>
<dbReference type="PROSITE" id="PS51207">
    <property type="entry name" value="PXA"/>
    <property type="match status" value="1"/>
</dbReference>
<dbReference type="GeneID" id="19319626"/>
<feature type="coiled-coil region" evidence="2">
    <location>
        <begin position="882"/>
        <end position="940"/>
    </location>
</feature>
<dbReference type="InterPro" id="IPR001683">
    <property type="entry name" value="PX_dom"/>
</dbReference>
<organism evidence="8 9">
    <name type="scientific">Pseudozyma flocculosa PF-1</name>
    <dbReference type="NCBI Taxonomy" id="1277687"/>
    <lineage>
        <taxon>Eukaryota</taxon>
        <taxon>Fungi</taxon>
        <taxon>Dikarya</taxon>
        <taxon>Basidiomycota</taxon>
        <taxon>Ustilaginomycotina</taxon>
        <taxon>Ustilaginomycetes</taxon>
        <taxon>Ustilaginales</taxon>
        <taxon>Ustilaginaceae</taxon>
        <taxon>Pseudozyma</taxon>
    </lineage>
</organism>
<evidence type="ECO:0000259" key="6">
    <source>
        <dbReference type="PROSITE" id="PS50195"/>
    </source>
</evidence>
<feature type="region of interest" description="Disordered" evidence="3">
    <location>
        <begin position="779"/>
        <end position="869"/>
    </location>
</feature>
<feature type="region of interest" description="Disordered" evidence="3">
    <location>
        <begin position="146"/>
        <end position="167"/>
    </location>
</feature>
<dbReference type="PROSITE" id="PS50195">
    <property type="entry name" value="PX"/>
    <property type="match status" value="1"/>
</dbReference>
<evidence type="ECO:0000259" key="5">
    <source>
        <dbReference type="PROSITE" id="PS50132"/>
    </source>
</evidence>
<feature type="region of interest" description="Disordered" evidence="3">
    <location>
        <begin position="727"/>
        <end position="766"/>
    </location>
</feature>
<sequence>MIPSRPVAVAAAIALLPAALAYLWRPGPWTVLFLTPLAILLCILLAPVLFLAANFFLDRQWHARSSSATLSPWQDDSHALRSVPRLSFLTPAAWSAHCTRLDWARSPSDSSRREPIHPQSREVSDAVDDLLRLILRDFVQKWHTPLASGSERPEPRDSAPEFPHAVESTVRHALSQLSQRAAQLDIATLAVRRILPQVTHHLDAFRRAEAALRGSSRSSALHSLGSDQVDLFLAGKYQGGRLHPAVGDMSSPNTKVAEQAHLRALVSRILEAVLPEAELRSQAVVVVVREIVACTILFPVIDMMSDPDFWNALLDQKAGAVMHEQKLVSKLREALDKQDAGGSSSSAVQNLGIDLWPQAKARKRDQKSFEAFMQSIAETTSILEARRTKNDIAMQIRKTKASLEQLQGADVENKRAQLQVYAQRLEAAHSLVERKVAELASGTAISSSSGGTAGAGADPTAARAKLRDVLLNPSSLSFFMEAMDRKHRLILVQFWLIVESFKNPLEEVGSDDDDDEWRTSPSAKVPPPSATVVKTLREDLELFDSIYYSSPLIRVSPKCIETARRFLRDVRGTEATAQQVYEVRRSVLRAQQQVYREMEEDDWPAFKRSDLFLKAIQDLTPGPDLSAGLASSVTSLGPSQPIGQLSVPDSYEGSPRPPRSVTPIDRKLGRAAHADLFGAEDASELVAADKTVSQRSALFGEQRPAATRLKSSAMAGNLDILIGGRTQHVGPDGRAPLFRNDPLFDDAEDDASERNSSPGSEYVQVDKVDAIQSALASIIDEDMNSKDPSSSVESLERIERKRTTRPEAGPRPKGKARFQTPDRAAKPRLFDEDDASSSSSGAEAEAEASPSLELPDQPTKKTGSVRVAAPGDLNLDGEVRRMAEKLDKLRSQEEILDALIRKAELTGARAGELRLLQKSRNAVKREAREVQWQREQFELQLSENRLVAGKTQVSITGTTIAIDNEGKEYAVYLIEVNLMRDSASAVASGWIVGRRYSEFWSLHQSLKERLAEVKALESEFPGKRLVGLVHAPFVDARKSSLERYLQALVRLPAACESQELRSFLSQSPNAAAATGGNAVGRASDVAKAARDGLGANFPVRGLVKSLFKGMTGVAEGLDDLIGIGPSMLDIVVQRLSTQVQAAPQGTGALRGVPDIDLVSQAMDQGATPAELKEAAGAGTTYWTEPICDLFVEIFELKEKNNWLRRQAIVILLQQLFGSTIERKVRDVVANALKPDPLVAYVGALRNGMWPNGELKPPSTPRSTEEKEALRESANRKLSTLVPELAANLIGRENARRGSRRVFTALQNKRLNKHLVYTVLEMVIDELLR</sequence>
<dbReference type="SUPFAM" id="SSF64268">
    <property type="entry name" value="PX domain"/>
    <property type="match status" value="1"/>
</dbReference>
<dbReference type="InterPro" id="IPR044926">
    <property type="entry name" value="RGS_subdomain_2"/>
</dbReference>
<dbReference type="Gene3D" id="1.10.167.10">
    <property type="entry name" value="Regulator of G-protein Signalling 4, domain 2"/>
    <property type="match status" value="1"/>
</dbReference>